<reference evidence="1 2" key="1">
    <citation type="journal article" date="2016" name="Nat. Commun.">
        <title>Thousands of microbial genomes shed light on interconnected biogeochemical processes in an aquifer system.</title>
        <authorList>
            <person name="Anantharaman K."/>
            <person name="Brown C.T."/>
            <person name="Hug L.A."/>
            <person name="Sharon I."/>
            <person name="Castelle C.J."/>
            <person name="Probst A.J."/>
            <person name="Thomas B.C."/>
            <person name="Singh A."/>
            <person name="Wilkins M.J."/>
            <person name="Karaoz U."/>
            <person name="Brodie E.L."/>
            <person name="Williams K.H."/>
            <person name="Hubbard S.S."/>
            <person name="Banfield J.F."/>
        </authorList>
    </citation>
    <scope>NUCLEOTIDE SEQUENCE [LARGE SCALE GENOMIC DNA]</scope>
</reference>
<accession>A0A1F6UWT6</accession>
<dbReference type="EMBL" id="MFTL01000010">
    <property type="protein sequence ID" value="OGI61744.1"/>
    <property type="molecule type" value="Genomic_DNA"/>
</dbReference>
<dbReference type="Proteomes" id="UP000182253">
    <property type="component" value="Unassembled WGS sequence"/>
</dbReference>
<dbReference type="AlphaFoldDB" id="A0A1F6UWT6"/>
<gene>
    <name evidence="1" type="ORF">A2645_01270</name>
</gene>
<dbReference type="STRING" id="1801735.A2645_01270"/>
<name>A0A1F6UWT6_9BACT</name>
<proteinExistence type="predicted"/>
<comment type="caution">
    <text evidence="1">The sequence shown here is derived from an EMBL/GenBank/DDBJ whole genome shotgun (WGS) entry which is preliminary data.</text>
</comment>
<sequence length="363" mass="37393">MIYKYFKHFLAIIVTIFLAVPFFMFQGISVEAAPLTNLSDSMSRLKIALTSNHEIKFVTPSGVAAGQNIIYTFDPAFTLGAIDFNDVDFAEGATSNCSGVFTEKTLAAAPVGATWGVSVGASTVTITSGTDTINTNRCVRLKIGTNAIFQTTGVNQITNPATAGSYSISMSGTFGDSGTTLVQIITDDQVAVTANVGTTLSFSISDNIIDFDTLNPTFAKYATPGANSGGSTNPNTVGHSLSASANSTGGYTVTVKGATLTSGANSITVIGNTATASTPGTEQFGLRLVVTNPGPNTGAVVSPYDSATDFAYGADANTTSVVALATTPTSQTNYDAYYVANIDSLTEAGSYSTTLTYVATANF</sequence>
<evidence type="ECO:0000313" key="1">
    <source>
        <dbReference type="EMBL" id="OGI61744.1"/>
    </source>
</evidence>
<protein>
    <submittedName>
        <fullName evidence="1">Uncharacterized protein</fullName>
    </submittedName>
</protein>
<evidence type="ECO:0000313" key="2">
    <source>
        <dbReference type="Proteomes" id="UP000182253"/>
    </source>
</evidence>
<organism evidence="1 2">
    <name type="scientific">Candidatus Nomurabacteria bacterium RIFCSPHIGHO2_01_FULL_39_9</name>
    <dbReference type="NCBI Taxonomy" id="1801735"/>
    <lineage>
        <taxon>Bacteria</taxon>
        <taxon>Candidatus Nomuraibacteriota</taxon>
    </lineage>
</organism>